<organism evidence="2">
    <name type="scientific">marine sediment metagenome</name>
    <dbReference type="NCBI Taxonomy" id="412755"/>
    <lineage>
        <taxon>unclassified sequences</taxon>
        <taxon>metagenomes</taxon>
        <taxon>ecological metagenomes</taxon>
    </lineage>
</organism>
<reference evidence="2" key="1">
    <citation type="journal article" date="2014" name="Front. Microbiol.">
        <title>High frequency of phylogenetically diverse reductive dehalogenase-homologous genes in deep subseafloor sedimentary metagenomes.</title>
        <authorList>
            <person name="Kawai M."/>
            <person name="Futagami T."/>
            <person name="Toyoda A."/>
            <person name="Takaki Y."/>
            <person name="Nishi S."/>
            <person name="Hori S."/>
            <person name="Arai W."/>
            <person name="Tsubouchi T."/>
            <person name="Morono Y."/>
            <person name="Uchiyama I."/>
            <person name="Ito T."/>
            <person name="Fujiyama A."/>
            <person name="Inagaki F."/>
            <person name="Takami H."/>
        </authorList>
    </citation>
    <scope>NUCLEOTIDE SEQUENCE</scope>
    <source>
        <strain evidence="2">Expedition CK06-06</strain>
    </source>
</reference>
<dbReference type="InterPro" id="IPR029058">
    <property type="entry name" value="AB_hydrolase_fold"/>
</dbReference>
<proteinExistence type="predicted"/>
<dbReference type="EMBL" id="BARS01038688">
    <property type="protein sequence ID" value="GAG25451.1"/>
    <property type="molecule type" value="Genomic_DNA"/>
</dbReference>
<name>X0XKI2_9ZZZZ</name>
<gene>
    <name evidence="2" type="ORF">S01H1_59172</name>
</gene>
<dbReference type="Pfam" id="PF00326">
    <property type="entry name" value="Peptidase_S9"/>
    <property type="match status" value="1"/>
</dbReference>
<sequence length="231" mass="25114">MHKNIVPHMQLRNSLSRSRLNNIRVLSLFASLLAFLLISVVGANGCSSNNNYHPILPNERPEDKPYNTVIEDFQVVAPSGNKIYGMIRRPDPNLYPDLSFAAVILVAGGINPGRLDVKGSPEAKMLADTGMVVISFNAEGRGDTAHGDILSEGSEDYNGSRHQDDLAAIIKYVANLDYVTPDNIGIKTQSYGITMAAGCVARYPALPVKYIVDAEGPSNSFVTVHEPWALF</sequence>
<dbReference type="GO" id="GO:0008236">
    <property type="term" value="F:serine-type peptidase activity"/>
    <property type="evidence" value="ECO:0007669"/>
    <property type="project" value="InterPro"/>
</dbReference>
<feature type="domain" description="Peptidase S9 prolyl oligopeptidase catalytic" evidence="1">
    <location>
        <begin position="122"/>
        <end position="204"/>
    </location>
</feature>
<dbReference type="InterPro" id="IPR001375">
    <property type="entry name" value="Peptidase_S9_cat"/>
</dbReference>
<dbReference type="AlphaFoldDB" id="X0XKI2"/>
<comment type="caution">
    <text evidence="2">The sequence shown here is derived from an EMBL/GenBank/DDBJ whole genome shotgun (WGS) entry which is preliminary data.</text>
</comment>
<accession>X0XKI2</accession>
<dbReference type="SUPFAM" id="SSF53474">
    <property type="entry name" value="alpha/beta-Hydrolases"/>
    <property type="match status" value="1"/>
</dbReference>
<evidence type="ECO:0000313" key="2">
    <source>
        <dbReference type="EMBL" id="GAG25451.1"/>
    </source>
</evidence>
<dbReference type="Gene3D" id="3.40.50.1820">
    <property type="entry name" value="alpha/beta hydrolase"/>
    <property type="match status" value="1"/>
</dbReference>
<feature type="non-terminal residue" evidence="2">
    <location>
        <position position="231"/>
    </location>
</feature>
<protein>
    <recommendedName>
        <fullName evidence="1">Peptidase S9 prolyl oligopeptidase catalytic domain-containing protein</fullName>
    </recommendedName>
</protein>
<evidence type="ECO:0000259" key="1">
    <source>
        <dbReference type="Pfam" id="PF00326"/>
    </source>
</evidence>
<dbReference type="GO" id="GO:0006508">
    <property type="term" value="P:proteolysis"/>
    <property type="evidence" value="ECO:0007669"/>
    <property type="project" value="InterPro"/>
</dbReference>